<dbReference type="Gene3D" id="1.10.1510.10">
    <property type="entry name" value="Uncharacterised protein YqeY/AIM41 PF09424, N-terminal domain"/>
    <property type="match status" value="1"/>
</dbReference>
<dbReference type="SUPFAM" id="SSF89095">
    <property type="entry name" value="GatB/YqeY motif"/>
    <property type="match status" value="1"/>
</dbReference>
<dbReference type="AlphaFoldDB" id="A0AAE9Y8D4"/>
<dbReference type="InterPro" id="IPR023168">
    <property type="entry name" value="GatB_Yqey_C_2"/>
</dbReference>
<proteinExistence type="predicted"/>
<evidence type="ECO:0000313" key="1">
    <source>
        <dbReference type="EMBL" id="WCO66348.1"/>
    </source>
</evidence>
<dbReference type="InterPro" id="IPR003789">
    <property type="entry name" value="Asn/Gln_tRNA_amidoTrase-B-like"/>
</dbReference>
<gene>
    <name evidence="1" type="ORF">PO878_17765</name>
</gene>
<name>A0AAE9Y8D4_9ACTN</name>
<dbReference type="EMBL" id="CP116942">
    <property type="protein sequence ID" value="WCO66348.1"/>
    <property type="molecule type" value="Genomic_DNA"/>
</dbReference>
<dbReference type="Gene3D" id="1.10.10.410">
    <property type="match status" value="1"/>
</dbReference>
<dbReference type="PANTHER" id="PTHR28055">
    <property type="entry name" value="ALTERED INHERITANCE OF MITOCHONDRIA PROTEIN 41, MITOCHONDRIAL"/>
    <property type="match status" value="1"/>
</dbReference>
<dbReference type="PANTHER" id="PTHR28055:SF1">
    <property type="entry name" value="ALTERED INHERITANCE OF MITOCHONDRIA PROTEIN 41, MITOCHONDRIAL"/>
    <property type="match status" value="1"/>
</dbReference>
<organism evidence="1 2">
    <name type="scientific">Iamia majanohamensis</name>
    <dbReference type="NCBI Taxonomy" id="467976"/>
    <lineage>
        <taxon>Bacteria</taxon>
        <taxon>Bacillati</taxon>
        <taxon>Actinomycetota</taxon>
        <taxon>Acidimicrobiia</taxon>
        <taxon>Acidimicrobiales</taxon>
        <taxon>Iamiaceae</taxon>
        <taxon>Iamia</taxon>
    </lineage>
</organism>
<dbReference type="InterPro" id="IPR042184">
    <property type="entry name" value="YqeY/Aim41_N"/>
</dbReference>
<dbReference type="Proteomes" id="UP001216390">
    <property type="component" value="Chromosome"/>
</dbReference>
<dbReference type="GO" id="GO:0016884">
    <property type="term" value="F:carbon-nitrogen ligase activity, with glutamine as amido-N-donor"/>
    <property type="evidence" value="ECO:0007669"/>
    <property type="project" value="InterPro"/>
</dbReference>
<dbReference type="RefSeq" id="WP_272735871.1">
    <property type="nucleotide sequence ID" value="NZ_CP116942.1"/>
</dbReference>
<reference evidence="1" key="1">
    <citation type="submission" date="2023-01" db="EMBL/GenBank/DDBJ databases">
        <title>The diversity of Class Acidimicrobiia in South China Sea sediment environments and the proposal of Iamia marina sp. nov., a novel species of the genus Iamia.</title>
        <authorList>
            <person name="He Y."/>
            <person name="Tian X."/>
        </authorList>
    </citation>
    <scope>NUCLEOTIDE SEQUENCE</scope>
    <source>
        <strain evidence="1">DSM 19957</strain>
    </source>
</reference>
<dbReference type="Pfam" id="PF09424">
    <property type="entry name" value="YqeY"/>
    <property type="match status" value="1"/>
</dbReference>
<dbReference type="KEGG" id="ima:PO878_17765"/>
<evidence type="ECO:0000313" key="2">
    <source>
        <dbReference type="Proteomes" id="UP001216390"/>
    </source>
</evidence>
<dbReference type="InterPro" id="IPR019004">
    <property type="entry name" value="YqeY/Aim41"/>
</dbReference>
<protein>
    <submittedName>
        <fullName evidence="1">GatB/YqeY domain-containing protein</fullName>
    </submittedName>
</protein>
<accession>A0AAE9Y8D4</accession>
<sequence length="150" mass="15740">MLADQIQTDLTTAMKARDELTTTVLRSALAAVKEARVSGSEAHDLSDDDVVALLGKEAKKREEAAAAYDDAGRDEQAARERAEAEVLARYLPAPLTDDELAALVDRVLADGGFSTPKDMGPAMKATQAEVAGRADGKAVSALVKARLTGS</sequence>
<keyword evidence="2" id="KW-1185">Reference proteome</keyword>